<dbReference type="Proteomes" id="UP001237642">
    <property type="component" value="Unassembled WGS sequence"/>
</dbReference>
<name>A0AAD8HEJ8_9APIA</name>
<accession>A0AAD8HEJ8</accession>
<dbReference type="Pfam" id="PF03004">
    <property type="entry name" value="Transposase_24"/>
    <property type="match status" value="1"/>
</dbReference>
<keyword evidence="2" id="KW-1185">Reference proteome</keyword>
<dbReference type="AlphaFoldDB" id="A0AAD8HEJ8"/>
<dbReference type="PANTHER" id="PTHR33144">
    <property type="entry name" value="OS10G0409366 PROTEIN-RELATED"/>
    <property type="match status" value="1"/>
</dbReference>
<dbReference type="EMBL" id="JAUIZM010000009">
    <property type="protein sequence ID" value="KAK1364874.1"/>
    <property type="molecule type" value="Genomic_DNA"/>
</dbReference>
<protein>
    <submittedName>
        <fullName evidence="1">Uncharacterized protein</fullName>
    </submittedName>
</protein>
<gene>
    <name evidence="1" type="ORF">POM88_040435</name>
</gene>
<proteinExistence type="predicted"/>
<dbReference type="PANTHER" id="PTHR33144:SF16">
    <property type="entry name" value="OS02G0129000 PROTEIN"/>
    <property type="match status" value="1"/>
</dbReference>
<reference evidence="1" key="2">
    <citation type="submission" date="2023-05" db="EMBL/GenBank/DDBJ databases">
        <authorList>
            <person name="Schelkunov M.I."/>
        </authorList>
    </citation>
    <scope>NUCLEOTIDE SEQUENCE</scope>
    <source>
        <strain evidence="1">Hsosn_3</strain>
        <tissue evidence="1">Leaf</tissue>
    </source>
</reference>
<evidence type="ECO:0000313" key="2">
    <source>
        <dbReference type="Proteomes" id="UP001237642"/>
    </source>
</evidence>
<organism evidence="1 2">
    <name type="scientific">Heracleum sosnowskyi</name>
    <dbReference type="NCBI Taxonomy" id="360622"/>
    <lineage>
        <taxon>Eukaryota</taxon>
        <taxon>Viridiplantae</taxon>
        <taxon>Streptophyta</taxon>
        <taxon>Embryophyta</taxon>
        <taxon>Tracheophyta</taxon>
        <taxon>Spermatophyta</taxon>
        <taxon>Magnoliopsida</taxon>
        <taxon>eudicotyledons</taxon>
        <taxon>Gunneridae</taxon>
        <taxon>Pentapetalae</taxon>
        <taxon>asterids</taxon>
        <taxon>campanulids</taxon>
        <taxon>Apiales</taxon>
        <taxon>Apiaceae</taxon>
        <taxon>Apioideae</taxon>
        <taxon>apioid superclade</taxon>
        <taxon>Tordylieae</taxon>
        <taxon>Tordyliinae</taxon>
        <taxon>Heracleum</taxon>
    </lineage>
</organism>
<comment type="caution">
    <text evidence="1">The sequence shown here is derived from an EMBL/GenBank/DDBJ whole genome shotgun (WGS) entry which is preliminary data.</text>
</comment>
<reference evidence="1" key="1">
    <citation type="submission" date="2023-02" db="EMBL/GenBank/DDBJ databases">
        <title>Genome of toxic invasive species Heracleum sosnowskyi carries increased number of genes despite the absence of recent whole-genome duplications.</title>
        <authorList>
            <person name="Schelkunov M."/>
            <person name="Shtratnikova V."/>
            <person name="Makarenko M."/>
            <person name="Klepikova A."/>
            <person name="Omelchenko D."/>
            <person name="Novikova G."/>
            <person name="Obukhova E."/>
            <person name="Bogdanov V."/>
            <person name="Penin A."/>
            <person name="Logacheva M."/>
        </authorList>
    </citation>
    <scope>NUCLEOTIDE SEQUENCE</scope>
    <source>
        <strain evidence="1">Hsosn_3</strain>
        <tissue evidence="1">Leaf</tissue>
    </source>
</reference>
<dbReference type="InterPro" id="IPR004252">
    <property type="entry name" value="Probable_transposase_24"/>
</dbReference>
<evidence type="ECO:0000313" key="1">
    <source>
        <dbReference type="EMBL" id="KAK1364874.1"/>
    </source>
</evidence>
<sequence>MHIEKNVCDNIFGTLLNITGKSKDHLNARKDLQDLGIRKVLHPVESSDGLHLEIRATIFDIELPELPQADDGNGSMSAFWLMRKRQQEKAAKEKATDHAAVASASKRVVEESDLPEIEEGGEEVPVPKRLRGKTRTDKVHTRSFDNDKRIVIGMNEFFQPIADDDKVLSELSNFLGTIAKQCVSLTYVTWRHVPENLKKTMWNYCKARYIMPEELEMYTVQARAKKNSASRKLYVDTHTAGPKSFAQVRNKMKKKAPDQSAPCDACVFVKTRKRRERRKYKTDPAVINKKIEKINEKLNVGDAVDDILSKGKSHCPTWLLGRCAKPSNASSSNNPTDTYVQELTTKIRKSLADEVEEKVKQVQTEVDVQVKKKVQQNLAVVLKKLAEANPNITVDIEDLCEMTVSSDNDDDGTHLTGGSSF</sequence>